<dbReference type="Proteomes" id="UP000824469">
    <property type="component" value="Unassembled WGS sequence"/>
</dbReference>
<sequence length="152" mass="16314">PEFSSDPYYQIIYHPATGLCVESSMANMNITLGSCNSVGSRWSYNTAVEGPIGLVGTPSCIATQGNGLPLILTENCSAPNNTMWSVVSSSNMQVATRGAGRDGERLVCLDGSSSPSILVKDCICVEDSKCSPHLQSREPVVQSHKHYTRKFI</sequence>
<evidence type="ECO:0000313" key="1">
    <source>
        <dbReference type="EMBL" id="KAH9309686.1"/>
    </source>
</evidence>
<keyword evidence="2" id="KW-1185">Reference proteome</keyword>
<proteinExistence type="predicted"/>
<dbReference type="AlphaFoldDB" id="A0AA38FSG6"/>
<evidence type="ECO:0008006" key="3">
    <source>
        <dbReference type="Google" id="ProtNLM"/>
    </source>
</evidence>
<comment type="caution">
    <text evidence="1">The sequence shown here is derived from an EMBL/GenBank/DDBJ whole genome shotgun (WGS) entry which is preliminary data.</text>
</comment>
<organism evidence="1 2">
    <name type="scientific">Taxus chinensis</name>
    <name type="common">Chinese yew</name>
    <name type="synonym">Taxus wallichiana var. chinensis</name>
    <dbReference type="NCBI Taxonomy" id="29808"/>
    <lineage>
        <taxon>Eukaryota</taxon>
        <taxon>Viridiplantae</taxon>
        <taxon>Streptophyta</taxon>
        <taxon>Embryophyta</taxon>
        <taxon>Tracheophyta</taxon>
        <taxon>Spermatophyta</taxon>
        <taxon>Pinopsida</taxon>
        <taxon>Pinidae</taxon>
        <taxon>Conifers II</taxon>
        <taxon>Cupressales</taxon>
        <taxon>Taxaceae</taxon>
        <taxon>Taxus</taxon>
    </lineage>
</organism>
<feature type="non-terminal residue" evidence="1">
    <location>
        <position position="152"/>
    </location>
</feature>
<dbReference type="EMBL" id="JAHRHJ020000007">
    <property type="protein sequence ID" value="KAH9309686.1"/>
    <property type="molecule type" value="Genomic_DNA"/>
</dbReference>
<protein>
    <recommendedName>
        <fullName evidence="3">Ricin B lectin domain-containing protein</fullName>
    </recommendedName>
</protein>
<dbReference type="PANTHER" id="PTHR31263">
    <property type="entry name" value="CELLULASE FAMILY PROTEIN (AFU_ORTHOLOGUE AFUA_5G14560)"/>
    <property type="match status" value="1"/>
</dbReference>
<dbReference type="PANTHER" id="PTHR31263:SF0">
    <property type="entry name" value="CELLULASE FAMILY PROTEIN (AFU_ORTHOLOGUE AFUA_5G14560)"/>
    <property type="match status" value="1"/>
</dbReference>
<gene>
    <name evidence="1" type="ORF">KI387_037597</name>
</gene>
<feature type="non-terminal residue" evidence="1">
    <location>
        <position position="1"/>
    </location>
</feature>
<dbReference type="SUPFAM" id="SSF50370">
    <property type="entry name" value="Ricin B-like lectins"/>
    <property type="match status" value="1"/>
</dbReference>
<dbReference type="InterPro" id="IPR035992">
    <property type="entry name" value="Ricin_B-like_lectins"/>
</dbReference>
<name>A0AA38FSG6_TAXCH</name>
<reference evidence="1 2" key="1">
    <citation type="journal article" date="2021" name="Nat. Plants">
        <title>The Taxus genome provides insights into paclitaxel biosynthesis.</title>
        <authorList>
            <person name="Xiong X."/>
            <person name="Gou J."/>
            <person name="Liao Q."/>
            <person name="Li Y."/>
            <person name="Zhou Q."/>
            <person name="Bi G."/>
            <person name="Li C."/>
            <person name="Du R."/>
            <person name="Wang X."/>
            <person name="Sun T."/>
            <person name="Guo L."/>
            <person name="Liang H."/>
            <person name="Lu P."/>
            <person name="Wu Y."/>
            <person name="Zhang Z."/>
            <person name="Ro D.K."/>
            <person name="Shang Y."/>
            <person name="Huang S."/>
            <person name="Yan J."/>
        </authorList>
    </citation>
    <scope>NUCLEOTIDE SEQUENCE [LARGE SCALE GENOMIC DNA]</scope>
    <source>
        <strain evidence="1">Ta-2019</strain>
    </source>
</reference>
<evidence type="ECO:0000313" key="2">
    <source>
        <dbReference type="Proteomes" id="UP000824469"/>
    </source>
</evidence>
<accession>A0AA38FSG6</accession>